<dbReference type="GO" id="GO:0046872">
    <property type="term" value="F:metal ion binding"/>
    <property type="evidence" value="ECO:0007669"/>
    <property type="project" value="UniProtKB-KW"/>
</dbReference>
<keyword evidence="2" id="KW-0636">Prenylation</keyword>
<dbReference type="PANTHER" id="PTHR46195">
    <property type="entry name" value="HEAVY METAL-ASSOCIATED ISOPRENYLATED PLANT PROTEIN 7"/>
    <property type="match status" value="1"/>
</dbReference>
<evidence type="ECO:0000256" key="2">
    <source>
        <dbReference type="ARBA" id="ARBA00023289"/>
    </source>
</evidence>
<evidence type="ECO:0000256" key="4">
    <source>
        <dbReference type="SAM" id="MobiDB-lite"/>
    </source>
</evidence>
<dbReference type="CDD" id="cd00371">
    <property type="entry name" value="HMA"/>
    <property type="match status" value="2"/>
</dbReference>
<proteinExistence type="inferred from homology"/>
<name>A0A7I8K6I3_SPIIN</name>
<dbReference type="PROSITE" id="PS50846">
    <property type="entry name" value="HMA_2"/>
    <property type="match status" value="2"/>
</dbReference>
<sequence>MGADEKDKEKVITAVYRLQVHCGECARVIKKAAATCDGVQKAEVDMGGKATVKGVFDPEKIRKRLEKKSRRKVELVSPLPKKDNQKKEDVKKKKEPEVKKTVLKVHIHCSGCEEELKKKLKVMDGVHTVKTDRKAQTCSVEGTVEPEKLVKFLRKTLKKPAEVVPPKEDKKKEDKKEDKKEEKAASAHYVNCISHGSPYCSIGNDIFSDENPNACCVM</sequence>
<feature type="region of interest" description="Disordered" evidence="4">
    <location>
        <begin position="67"/>
        <end position="95"/>
    </location>
</feature>
<dbReference type="InterPro" id="IPR006121">
    <property type="entry name" value="HMA_dom"/>
</dbReference>
<dbReference type="OrthoDB" id="688249at2759"/>
<feature type="domain" description="HMA" evidence="5">
    <location>
        <begin position="11"/>
        <end position="73"/>
    </location>
</feature>
<evidence type="ECO:0000256" key="1">
    <source>
        <dbReference type="ARBA" id="ARBA00022723"/>
    </source>
</evidence>
<dbReference type="AlphaFoldDB" id="A0A7I8K6I3"/>
<protein>
    <recommendedName>
        <fullName evidence="5">HMA domain-containing protein</fullName>
    </recommendedName>
</protein>
<feature type="region of interest" description="Disordered" evidence="4">
    <location>
        <begin position="161"/>
        <end position="182"/>
    </location>
</feature>
<reference evidence="6" key="1">
    <citation type="submission" date="2020-02" db="EMBL/GenBank/DDBJ databases">
        <authorList>
            <person name="Scholz U."/>
            <person name="Mascher M."/>
            <person name="Fiebig A."/>
        </authorList>
    </citation>
    <scope>NUCLEOTIDE SEQUENCE</scope>
</reference>
<evidence type="ECO:0000313" key="6">
    <source>
        <dbReference type="EMBL" id="CAA7393245.1"/>
    </source>
</evidence>
<dbReference type="PANTHER" id="PTHR46195:SF12">
    <property type="entry name" value="HEAVY METAL-ASSOCIATED ISOPRENYLATED PLANT PROTEIN 4"/>
    <property type="match status" value="1"/>
</dbReference>
<dbReference type="Proteomes" id="UP000663760">
    <property type="component" value="Chromosome 3"/>
</dbReference>
<feature type="compositionally biased region" description="Basic and acidic residues" evidence="4">
    <location>
        <begin position="80"/>
        <end position="95"/>
    </location>
</feature>
<feature type="domain" description="HMA" evidence="5">
    <location>
        <begin position="98"/>
        <end position="161"/>
    </location>
</feature>
<keyword evidence="2" id="KW-0449">Lipoprotein</keyword>
<dbReference type="Gene3D" id="3.30.70.100">
    <property type="match status" value="2"/>
</dbReference>
<gene>
    <name evidence="6" type="ORF">SI8410_03004026</name>
</gene>
<accession>A0A7I8K6I3</accession>
<comment type="similarity">
    <text evidence="3">Belongs to the HIPP family.</text>
</comment>
<dbReference type="InterPro" id="IPR044577">
    <property type="entry name" value="HIPP4/7/8/17/18/19"/>
</dbReference>
<evidence type="ECO:0000313" key="7">
    <source>
        <dbReference type="Proteomes" id="UP000663760"/>
    </source>
</evidence>
<dbReference type="EMBL" id="LR746266">
    <property type="protein sequence ID" value="CAA7393245.1"/>
    <property type="molecule type" value="Genomic_DNA"/>
</dbReference>
<keyword evidence="7" id="KW-1185">Reference proteome</keyword>
<dbReference type="Pfam" id="PF00403">
    <property type="entry name" value="HMA"/>
    <property type="match status" value="2"/>
</dbReference>
<evidence type="ECO:0000259" key="5">
    <source>
        <dbReference type="PROSITE" id="PS50846"/>
    </source>
</evidence>
<dbReference type="SUPFAM" id="SSF55008">
    <property type="entry name" value="HMA, heavy metal-associated domain"/>
    <property type="match status" value="2"/>
</dbReference>
<evidence type="ECO:0000256" key="3">
    <source>
        <dbReference type="ARBA" id="ARBA00024045"/>
    </source>
</evidence>
<organism evidence="6 7">
    <name type="scientific">Spirodela intermedia</name>
    <name type="common">Intermediate duckweed</name>
    <dbReference type="NCBI Taxonomy" id="51605"/>
    <lineage>
        <taxon>Eukaryota</taxon>
        <taxon>Viridiplantae</taxon>
        <taxon>Streptophyta</taxon>
        <taxon>Embryophyta</taxon>
        <taxon>Tracheophyta</taxon>
        <taxon>Spermatophyta</taxon>
        <taxon>Magnoliopsida</taxon>
        <taxon>Liliopsida</taxon>
        <taxon>Araceae</taxon>
        <taxon>Lemnoideae</taxon>
        <taxon>Spirodela</taxon>
    </lineage>
</organism>
<keyword evidence="1" id="KW-0479">Metal-binding</keyword>
<dbReference type="InterPro" id="IPR036163">
    <property type="entry name" value="HMA_dom_sf"/>
</dbReference>